<evidence type="ECO:0000256" key="2">
    <source>
        <dbReference type="SAM" id="Phobius"/>
    </source>
</evidence>
<protein>
    <submittedName>
        <fullName evidence="3">Uncharacterized protein</fullName>
    </submittedName>
</protein>
<evidence type="ECO:0000313" key="4">
    <source>
        <dbReference type="Proteomes" id="UP001500443"/>
    </source>
</evidence>
<proteinExistence type="predicted"/>
<sequence>MAGAAGTVLVGAGVAAVFIAENEVGSATLIVVGGLFLLMGVSGRTIESVRVGESSHSFGSDMQFAEFCTSLARRPTASLASTSWRPSPTPPNHPPDRC</sequence>
<reference evidence="3 4" key="1">
    <citation type="journal article" date="2019" name="Int. J. Syst. Evol. Microbiol.">
        <title>The Global Catalogue of Microorganisms (GCM) 10K type strain sequencing project: providing services to taxonomists for standard genome sequencing and annotation.</title>
        <authorList>
            <consortium name="The Broad Institute Genomics Platform"/>
            <consortium name="The Broad Institute Genome Sequencing Center for Infectious Disease"/>
            <person name="Wu L."/>
            <person name="Ma J."/>
        </authorList>
    </citation>
    <scope>NUCLEOTIDE SEQUENCE [LARGE SCALE GENOMIC DNA]</scope>
    <source>
        <strain evidence="3 4">JCM 15481</strain>
    </source>
</reference>
<dbReference type="EMBL" id="BAAAPF010000016">
    <property type="protein sequence ID" value="GAA2112527.1"/>
    <property type="molecule type" value="Genomic_DNA"/>
</dbReference>
<evidence type="ECO:0000256" key="1">
    <source>
        <dbReference type="SAM" id="MobiDB-lite"/>
    </source>
</evidence>
<organism evidence="3 4">
    <name type="scientific">Streptomyces synnematoformans</name>
    <dbReference type="NCBI Taxonomy" id="415721"/>
    <lineage>
        <taxon>Bacteria</taxon>
        <taxon>Bacillati</taxon>
        <taxon>Actinomycetota</taxon>
        <taxon>Actinomycetes</taxon>
        <taxon>Kitasatosporales</taxon>
        <taxon>Streptomycetaceae</taxon>
        <taxon>Streptomyces</taxon>
    </lineage>
</organism>
<comment type="caution">
    <text evidence="3">The sequence shown here is derived from an EMBL/GenBank/DDBJ whole genome shotgun (WGS) entry which is preliminary data.</text>
</comment>
<dbReference type="Proteomes" id="UP001500443">
    <property type="component" value="Unassembled WGS sequence"/>
</dbReference>
<keyword evidence="4" id="KW-1185">Reference proteome</keyword>
<feature type="compositionally biased region" description="Pro residues" evidence="1">
    <location>
        <begin position="87"/>
        <end position="98"/>
    </location>
</feature>
<keyword evidence="2" id="KW-0812">Transmembrane</keyword>
<feature type="transmembrane region" description="Helical" evidence="2">
    <location>
        <begin position="25"/>
        <end position="41"/>
    </location>
</feature>
<gene>
    <name evidence="3" type="ORF">GCM10009802_10670</name>
</gene>
<evidence type="ECO:0000313" key="3">
    <source>
        <dbReference type="EMBL" id="GAA2112527.1"/>
    </source>
</evidence>
<keyword evidence="2" id="KW-1133">Transmembrane helix</keyword>
<keyword evidence="2" id="KW-0472">Membrane</keyword>
<feature type="region of interest" description="Disordered" evidence="1">
    <location>
        <begin position="78"/>
        <end position="98"/>
    </location>
</feature>
<accession>A0ABN2XLV7</accession>
<name>A0ABN2XLV7_9ACTN</name>